<evidence type="ECO:0000256" key="1">
    <source>
        <dbReference type="SAM" id="MobiDB-lite"/>
    </source>
</evidence>
<organism evidence="2 3">
    <name type="scientific">Marinicella litoralis</name>
    <dbReference type="NCBI Taxonomy" id="644220"/>
    <lineage>
        <taxon>Bacteria</taxon>
        <taxon>Pseudomonadati</taxon>
        <taxon>Pseudomonadota</taxon>
        <taxon>Gammaproteobacteria</taxon>
        <taxon>Lysobacterales</taxon>
        <taxon>Marinicellaceae</taxon>
        <taxon>Marinicella</taxon>
    </lineage>
</organism>
<proteinExistence type="predicted"/>
<accession>A0A4R6XHZ7</accession>
<protein>
    <submittedName>
        <fullName evidence="2">Uncharacterized protein</fullName>
    </submittedName>
</protein>
<comment type="caution">
    <text evidence="2">The sequence shown here is derived from an EMBL/GenBank/DDBJ whole genome shotgun (WGS) entry which is preliminary data.</text>
</comment>
<evidence type="ECO:0000313" key="2">
    <source>
        <dbReference type="EMBL" id="TDR16763.1"/>
    </source>
</evidence>
<keyword evidence="3" id="KW-1185">Reference proteome</keyword>
<name>A0A4R6XHZ7_9GAMM</name>
<sequence>MTHMDVGNAAYCPEQSLPSVADATKDGGVRIETGSEIEGSPNAGMVEQETETLPTLERPTRITSTQLTHIPLA</sequence>
<feature type="region of interest" description="Disordered" evidence="1">
    <location>
        <begin position="1"/>
        <end position="53"/>
    </location>
</feature>
<gene>
    <name evidence="2" type="ORF">C8D91_2669</name>
</gene>
<evidence type="ECO:0000313" key="3">
    <source>
        <dbReference type="Proteomes" id="UP000295724"/>
    </source>
</evidence>
<dbReference type="AlphaFoldDB" id="A0A4R6XHZ7"/>
<reference evidence="2 3" key="1">
    <citation type="submission" date="2019-03" db="EMBL/GenBank/DDBJ databases">
        <title>Genomic Encyclopedia of Type Strains, Phase IV (KMG-IV): sequencing the most valuable type-strain genomes for metagenomic binning, comparative biology and taxonomic classification.</title>
        <authorList>
            <person name="Goeker M."/>
        </authorList>
    </citation>
    <scope>NUCLEOTIDE SEQUENCE [LARGE SCALE GENOMIC DNA]</scope>
    <source>
        <strain evidence="2 3">DSM 25488</strain>
    </source>
</reference>
<dbReference type="Proteomes" id="UP000295724">
    <property type="component" value="Unassembled WGS sequence"/>
</dbReference>
<dbReference type="EMBL" id="SNZB01000007">
    <property type="protein sequence ID" value="TDR16763.1"/>
    <property type="molecule type" value="Genomic_DNA"/>
</dbReference>